<dbReference type="Pfam" id="PF02386">
    <property type="entry name" value="TrkH"/>
    <property type="match status" value="2"/>
</dbReference>
<evidence type="ECO:0008006" key="11">
    <source>
        <dbReference type="Google" id="ProtNLM"/>
    </source>
</evidence>
<evidence type="ECO:0000256" key="1">
    <source>
        <dbReference type="ARBA" id="ARBA00004651"/>
    </source>
</evidence>
<name>A0A3A1XYG2_9GAMM</name>
<feature type="transmembrane region" description="Helical" evidence="8">
    <location>
        <begin position="208"/>
        <end position="229"/>
    </location>
</feature>
<evidence type="ECO:0000256" key="2">
    <source>
        <dbReference type="ARBA" id="ARBA00022448"/>
    </source>
</evidence>
<feature type="transmembrane region" description="Helical" evidence="8">
    <location>
        <begin position="39"/>
        <end position="58"/>
    </location>
</feature>
<dbReference type="AlphaFoldDB" id="A0A3A1XYG2"/>
<evidence type="ECO:0000313" key="10">
    <source>
        <dbReference type="Proteomes" id="UP000265691"/>
    </source>
</evidence>
<comment type="subcellular location">
    <subcellularLocation>
        <location evidence="1">Cell membrane</location>
        <topology evidence="1">Multi-pass membrane protein</topology>
    </subcellularLocation>
</comment>
<feature type="transmembrane region" description="Helical" evidence="8">
    <location>
        <begin position="136"/>
        <end position="154"/>
    </location>
</feature>
<protein>
    <recommendedName>
        <fullName evidence="11">Trk system potassium uptake protein</fullName>
    </recommendedName>
</protein>
<dbReference type="InterPro" id="IPR003445">
    <property type="entry name" value="Cat_transpt"/>
</dbReference>
<dbReference type="Proteomes" id="UP000265691">
    <property type="component" value="Unassembled WGS sequence"/>
</dbReference>
<feature type="transmembrane region" description="Helical" evidence="8">
    <location>
        <begin position="326"/>
        <end position="346"/>
    </location>
</feature>
<dbReference type="PANTHER" id="PTHR32024">
    <property type="entry name" value="TRK SYSTEM POTASSIUM UPTAKE PROTEIN TRKG-RELATED"/>
    <property type="match status" value="1"/>
</dbReference>
<gene>
    <name evidence="9" type="ORF">CKF54_07905</name>
</gene>
<comment type="caution">
    <text evidence="9">The sequence shown here is derived from an EMBL/GenBank/DDBJ whole genome shotgun (WGS) entry which is preliminary data.</text>
</comment>
<keyword evidence="2" id="KW-0813">Transport</keyword>
<accession>A0A3A1XYG2</accession>
<evidence type="ECO:0000313" key="9">
    <source>
        <dbReference type="EMBL" id="RIY31062.1"/>
    </source>
</evidence>
<dbReference type="GO" id="GO:0030001">
    <property type="term" value="P:metal ion transport"/>
    <property type="evidence" value="ECO:0007669"/>
    <property type="project" value="UniProtKB-ARBA"/>
</dbReference>
<sequence length="487" mass="54329">MFNLKFVRFALGNLTYLVTGLMFVTLLVSLYYQDGKASVYLRQIVIMTILALLLKFNIKSHEITRLRTPDLFLTTSLIWLYCVLLCMFPYLVIANYSFADSFFEMTSGVTTTGSTIITDFNSLPISLLFWRSITQWLGGVGFIVVGVLILPNLGTGGMKLFKTESSDSEEKSFAHYRDLAFAISLYYLFLSVVCALAYWICGMGKMDAILYAFATVSTGGFAPTAQPFAELTTTYWPGIIIMWLSALPFQVFVLNIKGRSPLRIFKDRQILVYSGLLLVVAFLIMLDRLLYWTGGNADKSLILLYWESLANLINISSNTGFTMDNFYLWGAASIGLFGFMAMLGGCSGSTSGGLKVFRLSIVHLFVKQQLYRSIHSNSNQVIFYNGQAVSNEDFKGVMFFICIYFMTASIFILLLAFTGMEMNQALSAVVTTISNNGVTITGPVSSTTGGFDGQTDLQKIITAFVMILGRLECSTMLVLLLPKFWRY</sequence>
<dbReference type="PANTHER" id="PTHR32024:SF3">
    <property type="entry name" value="TRK SYSTEM POTASSIUM UPTAKE PROTEIN"/>
    <property type="match status" value="1"/>
</dbReference>
<evidence type="ECO:0000256" key="4">
    <source>
        <dbReference type="ARBA" id="ARBA00022692"/>
    </source>
</evidence>
<evidence type="ECO:0000256" key="3">
    <source>
        <dbReference type="ARBA" id="ARBA00022475"/>
    </source>
</evidence>
<dbReference type="EMBL" id="NRHC01000146">
    <property type="protein sequence ID" value="RIY31062.1"/>
    <property type="molecule type" value="Genomic_DNA"/>
</dbReference>
<feature type="transmembrane region" description="Helical" evidence="8">
    <location>
        <begin position="78"/>
        <end position="98"/>
    </location>
</feature>
<evidence type="ECO:0000256" key="8">
    <source>
        <dbReference type="SAM" id="Phobius"/>
    </source>
</evidence>
<keyword evidence="7 8" id="KW-0472">Membrane</keyword>
<feature type="transmembrane region" description="Helical" evidence="8">
    <location>
        <begin position="179"/>
        <end position="201"/>
    </location>
</feature>
<reference evidence="9 10" key="1">
    <citation type="submission" date="2017-08" db="EMBL/GenBank/DDBJ databases">
        <title>Reclassification of Bisgaard taxon 37 and 44.</title>
        <authorList>
            <person name="Christensen H."/>
        </authorList>
    </citation>
    <scope>NUCLEOTIDE SEQUENCE [LARGE SCALE GENOMIC DNA]</scope>
    <source>
        <strain evidence="9 10">B96_3</strain>
    </source>
</reference>
<keyword evidence="6" id="KW-0406">Ion transport</keyword>
<evidence type="ECO:0000256" key="7">
    <source>
        <dbReference type="ARBA" id="ARBA00023136"/>
    </source>
</evidence>
<feature type="transmembrane region" description="Helical" evidence="8">
    <location>
        <begin position="270"/>
        <end position="291"/>
    </location>
</feature>
<feature type="transmembrane region" description="Helical" evidence="8">
    <location>
        <begin position="235"/>
        <end position="258"/>
    </location>
</feature>
<evidence type="ECO:0000256" key="5">
    <source>
        <dbReference type="ARBA" id="ARBA00022989"/>
    </source>
</evidence>
<dbReference type="RefSeq" id="WP_119525806.1">
    <property type="nucleotide sequence ID" value="NZ_NRHC01000146.1"/>
</dbReference>
<feature type="transmembrane region" description="Helical" evidence="8">
    <location>
        <begin position="6"/>
        <end position="32"/>
    </location>
</feature>
<keyword evidence="10" id="KW-1185">Reference proteome</keyword>
<dbReference type="OrthoDB" id="9810952at2"/>
<feature type="transmembrane region" description="Helical" evidence="8">
    <location>
        <begin position="397"/>
        <end position="417"/>
    </location>
</feature>
<feature type="transmembrane region" description="Helical" evidence="8">
    <location>
        <begin position="460"/>
        <end position="481"/>
    </location>
</feature>
<keyword evidence="3" id="KW-1003">Cell membrane</keyword>
<evidence type="ECO:0000256" key="6">
    <source>
        <dbReference type="ARBA" id="ARBA00023065"/>
    </source>
</evidence>
<proteinExistence type="predicted"/>
<dbReference type="GO" id="GO:0008324">
    <property type="term" value="F:monoatomic cation transmembrane transporter activity"/>
    <property type="evidence" value="ECO:0007669"/>
    <property type="project" value="InterPro"/>
</dbReference>
<keyword evidence="5 8" id="KW-1133">Transmembrane helix</keyword>
<organism evidence="9 10">
    <name type="scientific">Psittacicella hinzii</name>
    <dbReference type="NCBI Taxonomy" id="2028575"/>
    <lineage>
        <taxon>Bacteria</taxon>
        <taxon>Pseudomonadati</taxon>
        <taxon>Pseudomonadota</taxon>
        <taxon>Gammaproteobacteria</taxon>
        <taxon>Pasteurellales</taxon>
        <taxon>Psittacicellaceae</taxon>
        <taxon>Psittacicella</taxon>
    </lineage>
</organism>
<keyword evidence="4 8" id="KW-0812">Transmembrane</keyword>
<dbReference type="GO" id="GO:0005886">
    <property type="term" value="C:plasma membrane"/>
    <property type="evidence" value="ECO:0007669"/>
    <property type="project" value="UniProtKB-SubCell"/>
</dbReference>